<dbReference type="SUPFAM" id="SSF103473">
    <property type="entry name" value="MFS general substrate transporter"/>
    <property type="match status" value="1"/>
</dbReference>
<keyword evidence="8" id="KW-1185">Reference proteome</keyword>
<evidence type="ECO:0000256" key="4">
    <source>
        <dbReference type="ARBA" id="ARBA00023136"/>
    </source>
</evidence>
<dbReference type="AlphaFoldDB" id="A0A7W3N2B1"/>
<protein>
    <submittedName>
        <fullName evidence="7">MFS family permease</fullName>
    </submittedName>
</protein>
<dbReference type="GO" id="GO:0022857">
    <property type="term" value="F:transmembrane transporter activity"/>
    <property type="evidence" value="ECO:0007669"/>
    <property type="project" value="InterPro"/>
</dbReference>
<name>A0A7W3N2B1_9ACTN</name>
<dbReference type="InterPro" id="IPR020846">
    <property type="entry name" value="MFS_dom"/>
</dbReference>
<evidence type="ECO:0000256" key="2">
    <source>
        <dbReference type="ARBA" id="ARBA00022692"/>
    </source>
</evidence>
<accession>A0A7W3N2B1</accession>
<keyword evidence="3 5" id="KW-1133">Transmembrane helix</keyword>
<evidence type="ECO:0000256" key="3">
    <source>
        <dbReference type="ARBA" id="ARBA00022989"/>
    </source>
</evidence>
<feature type="transmembrane region" description="Helical" evidence="5">
    <location>
        <begin position="231"/>
        <end position="251"/>
    </location>
</feature>
<comment type="caution">
    <text evidence="7">The sequence shown here is derived from an EMBL/GenBank/DDBJ whole genome shotgun (WGS) entry which is preliminary data.</text>
</comment>
<feature type="transmembrane region" description="Helical" evidence="5">
    <location>
        <begin position="146"/>
        <end position="167"/>
    </location>
</feature>
<dbReference type="RefSeq" id="WP_182707196.1">
    <property type="nucleotide sequence ID" value="NZ_JACJII010000001.1"/>
</dbReference>
<evidence type="ECO:0000259" key="6">
    <source>
        <dbReference type="PROSITE" id="PS50850"/>
    </source>
</evidence>
<feature type="transmembrane region" description="Helical" evidence="5">
    <location>
        <begin position="367"/>
        <end position="386"/>
    </location>
</feature>
<feature type="transmembrane region" description="Helical" evidence="5">
    <location>
        <begin position="113"/>
        <end position="134"/>
    </location>
</feature>
<feature type="transmembrane region" description="Helical" evidence="5">
    <location>
        <begin position="337"/>
        <end position="355"/>
    </location>
</feature>
<gene>
    <name evidence="7" type="ORF">HNR21_005103</name>
</gene>
<dbReference type="GO" id="GO:0005886">
    <property type="term" value="C:plasma membrane"/>
    <property type="evidence" value="ECO:0007669"/>
    <property type="project" value="UniProtKB-SubCell"/>
</dbReference>
<dbReference type="PANTHER" id="PTHR42718">
    <property type="entry name" value="MAJOR FACILITATOR SUPERFAMILY MULTIDRUG TRANSPORTER MFSC"/>
    <property type="match status" value="1"/>
</dbReference>
<sequence length="470" mass="46529">MATVLPPPVRTAGARRAALALPGAATLLALMNYCAPMTTLSATAAGLGAGEAARIWLLGGINLGLTATLLVAGSLADDHGRRRVFALGAVALALASALCAAAPNAAVFVAGRIAQGAASAALLAAGLGILGHAFPGGAERTRATGVWGAMLSAGIALGPIAASLPVQTVGWRSWYWLAAVLAVPLALGARLVPESRAGRRRGLDLPGALTLTAGVTALMTALTLGRGGWDGPHVIGLLIVAAVLLAAFTAVELRRREPMVDLRLLRHRGFAAASLGALMTGIAVIGMFSYLSSVLERTLGLTPLGASVLFVSWSGVAFAVALQAGRLPVRFTARHRLAVGMLLSGAGQAMMLGAGPGDTWWRLVPGLAVAGVGSGLANASLAALAVGSVPADRAAMGSGANNTARYAGAAIGVALVAAIAAAGAGHSASPEALAHGVDLALAVTAALSLATALAVAPARGSARQVLDEGR</sequence>
<dbReference type="InterPro" id="IPR036259">
    <property type="entry name" value="MFS_trans_sf"/>
</dbReference>
<keyword evidence="4 5" id="KW-0472">Membrane</keyword>
<dbReference type="Gene3D" id="1.20.1250.20">
    <property type="entry name" value="MFS general substrate transporter like domains"/>
    <property type="match status" value="2"/>
</dbReference>
<dbReference type="Proteomes" id="UP000539313">
    <property type="component" value="Unassembled WGS sequence"/>
</dbReference>
<comment type="subcellular location">
    <subcellularLocation>
        <location evidence="1">Cell membrane</location>
        <topology evidence="1">Multi-pass membrane protein</topology>
    </subcellularLocation>
</comment>
<evidence type="ECO:0000256" key="1">
    <source>
        <dbReference type="ARBA" id="ARBA00004651"/>
    </source>
</evidence>
<dbReference type="Pfam" id="PF07690">
    <property type="entry name" value="MFS_1"/>
    <property type="match status" value="1"/>
</dbReference>
<organism evidence="7 8">
    <name type="scientific">Thermomonospora cellulosilytica</name>
    <dbReference type="NCBI Taxonomy" id="1411118"/>
    <lineage>
        <taxon>Bacteria</taxon>
        <taxon>Bacillati</taxon>
        <taxon>Actinomycetota</taxon>
        <taxon>Actinomycetes</taxon>
        <taxon>Streptosporangiales</taxon>
        <taxon>Thermomonosporaceae</taxon>
        <taxon>Thermomonospora</taxon>
    </lineage>
</organism>
<feature type="transmembrane region" description="Helical" evidence="5">
    <location>
        <begin position="205"/>
        <end position="225"/>
    </location>
</feature>
<feature type="transmembrane region" description="Helical" evidence="5">
    <location>
        <begin position="52"/>
        <end position="72"/>
    </location>
</feature>
<evidence type="ECO:0000313" key="8">
    <source>
        <dbReference type="Proteomes" id="UP000539313"/>
    </source>
</evidence>
<reference evidence="7 8" key="1">
    <citation type="submission" date="2020-08" db="EMBL/GenBank/DDBJ databases">
        <title>Sequencing the genomes of 1000 actinobacteria strains.</title>
        <authorList>
            <person name="Klenk H.-P."/>
        </authorList>
    </citation>
    <scope>NUCLEOTIDE SEQUENCE [LARGE SCALE GENOMIC DNA]</scope>
    <source>
        <strain evidence="7 8">DSM 45823</strain>
    </source>
</reference>
<dbReference type="PANTHER" id="PTHR42718:SF49">
    <property type="entry name" value="EXPORT PROTEIN"/>
    <property type="match status" value="1"/>
</dbReference>
<feature type="transmembrane region" description="Helical" evidence="5">
    <location>
        <begin position="406"/>
        <end position="426"/>
    </location>
</feature>
<keyword evidence="2 5" id="KW-0812">Transmembrane</keyword>
<feature type="transmembrane region" description="Helical" evidence="5">
    <location>
        <begin position="173"/>
        <end position="193"/>
    </location>
</feature>
<feature type="transmembrane region" description="Helical" evidence="5">
    <location>
        <begin position="84"/>
        <end position="107"/>
    </location>
</feature>
<dbReference type="PROSITE" id="PS50850">
    <property type="entry name" value="MFS"/>
    <property type="match status" value="1"/>
</dbReference>
<evidence type="ECO:0000313" key="7">
    <source>
        <dbReference type="EMBL" id="MBA9006221.1"/>
    </source>
</evidence>
<feature type="transmembrane region" description="Helical" evidence="5">
    <location>
        <begin position="432"/>
        <end position="456"/>
    </location>
</feature>
<feature type="transmembrane region" description="Helical" evidence="5">
    <location>
        <begin position="304"/>
        <end position="325"/>
    </location>
</feature>
<proteinExistence type="predicted"/>
<dbReference type="InterPro" id="IPR011701">
    <property type="entry name" value="MFS"/>
</dbReference>
<feature type="transmembrane region" description="Helical" evidence="5">
    <location>
        <begin position="272"/>
        <end position="292"/>
    </location>
</feature>
<evidence type="ECO:0000256" key="5">
    <source>
        <dbReference type="SAM" id="Phobius"/>
    </source>
</evidence>
<dbReference type="EMBL" id="JACJII010000001">
    <property type="protein sequence ID" value="MBA9006221.1"/>
    <property type="molecule type" value="Genomic_DNA"/>
</dbReference>
<feature type="domain" description="Major facilitator superfamily (MFS) profile" evidence="6">
    <location>
        <begin position="18"/>
        <end position="460"/>
    </location>
</feature>